<keyword evidence="1" id="KW-0472">Membrane</keyword>
<organism evidence="2 3">
    <name type="scientific">Mesorhizobium muleiense</name>
    <dbReference type="NCBI Taxonomy" id="1004279"/>
    <lineage>
        <taxon>Bacteria</taxon>
        <taxon>Pseudomonadati</taxon>
        <taxon>Pseudomonadota</taxon>
        <taxon>Alphaproteobacteria</taxon>
        <taxon>Hyphomicrobiales</taxon>
        <taxon>Phyllobacteriaceae</taxon>
        <taxon>Mesorhizobium</taxon>
    </lineage>
</organism>
<keyword evidence="1" id="KW-0812">Transmembrane</keyword>
<dbReference type="Proteomes" id="UP000198894">
    <property type="component" value="Unassembled WGS sequence"/>
</dbReference>
<gene>
    <name evidence="2" type="ORF">SAMN05428953_109160</name>
</gene>
<reference evidence="3" key="1">
    <citation type="submission" date="2016-10" db="EMBL/GenBank/DDBJ databases">
        <authorList>
            <person name="Varghese N."/>
            <person name="Submissions S."/>
        </authorList>
    </citation>
    <scope>NUCLEOTIDE SEQUENCE [LARGE SCALE GENOMIC DNA]</scope>
    <source>
        <strain evidence="3">CGMCC 1.11022</strain>
    </source>
</reference>
<accession>A0A1G8X3S9</accession>
<protein>
    <submittedName>
        <fullName evidence="2">Uncharacterized protein</fullName>
    </submittedName>
</protein>
<evidence type="ECO:0000256" key="1">
    <source>
        <dbReference type="SAM" id="Phobius"/>
    </source>
</evidence>
<sequence>MSPTETVIAIAIDMLCGAAGALAVRWWWPSVELTKIAAVLAGMAGGFALTFVAAQIPGIGHLVGHAENAADSVMRGLGGLTPAVLIGVGVSGLLGGVVLMTVLGLIRARVKG</sequence>
<feature type="transmembrane region" description="Helical" evidence="1">
    <location>
        <begin position="83"/>
        <end position="106"/>
    </location>
</feature>
<evidence type="ECO:0000313" key="2">
    <source>
        <dbReference type="EMBL" id="SDJ85114.1"/>
    </source>
</evidence>
<keyword evidence="1" id="KW-1133">Transmembrane helix</keyword>
<feature type="transmembrane region" description="Helical" evidence="1">
    <location>
        <begin position="6"/>
        <end position="28"/>
    </location>
</feature>
<dbReference type="RefSeq" id="WP_091595170.1">
    <property type="nucleotide sequence ID" value="NZ_FNEE01000009.1"/>
</dbReference>
<feature type="transmembrane region" description="Helical" evidence="1">
    <location>
        <begin position="40"/>
        <end position="63"/>
    </location>
</feature>
<dbReference type="AlphaFoldDB" id="A0A1G8X3S9"/>
<dbReference type="EMBL" id="FNEE01000009">
    <property type="protein sequence ID" value="SDJ85114.1"/>
    <property type="molecule type" value="Genomic_DNA"/>
</dbReference>
<evidence type="ECO:0000313" key="3">
    <source>
        <dbReference type="Proteomes" id="UP000198894"/>
    </source>
</evidence>
<keyword evidence="3" id="KW-1185">Reference proteome</keyword>
<proteinExistence type="predicted"/>
<name>A0A1G8X3S9_9HYPH</name>